<dbReference type="GO" id="GO:0008270">
    <property type="term" value="F:zinc ion binding"/>
    <property type="evidence" value="ECO:0007669"/>
    <property type="project" value="UniProtKB-KW"/>
</dbReference>
<dbReference type="FunFam" id="3.30.40.10:FF:000235">
    <property type="entry name" value="E3 ubiquitin-protein ligase ZNRF1"/>
    <property type="match status" value="1"/>
</dbReference>
<dbReference type="EC" id="2.3.2.27" evidence="6"/>
<comment type="catalytic activity">
    <reaction evidence="1">
        <text>S-ubiquitinyl-[E2 ubiquitin-conjugating enzyme]-L-cysteine + [acceptor protein]-L-lysine = [E2 ubiquitin-conjugating enzyme]-L-cysteine + N(6)-ubiquitinyl-[acceptor protein]-L-lysine.</text>
        <dbReference type="EC" id="2.3.2.27"/>
    </reaction>
</comment>
<keyword evidence="9" id="KW-0479">Metal-binding</keyword>
<evidence type="ECO:0000256" key="11">
    <source>
        <dbReference type="ARBA" id="ARBA00022771"/>
    </source>
</evidence>
<feature type="domain" description="RING-type" evidence="22">
    <location>
        <begin position="162"/>
        <end position="202"/>
    </location>
</feature>
<evidence type="ECO:0000256" key="21">
    <source>
        <dbReference type="SAM" id="MobiDB-lite"/>
    </source>
</evidence>
<dbReference type="InterPro" id="IPR001841">
    <property type="entry name" value="Znf_RING"/>
</dbReference>
<dbReference type="Pfam" id="PF13639">
    <property type="entry name" value="zf-RING_2"/>
    <property type="match status" value="1"/>
</dbReference>
<dbReference type="GO" id="GO:0070936">
    <property type="term" value="P:protein K48-linked ubiquitination"/>
    <property type="evidence" value="ECO:0007669"/>
    <property type="project" value="TreeGrafter"/>
</dbReference>
<evidence type="ECO:0000256" key="1">
    <source>
        <dbReference type="ARBA" id="ARBA00000900"/>
    </source>
</evidence>
<dbReference type="GO" id="GO:0043161">
    <property type="term" value="P:proteasome-mediated ubiquitin-dependent protein catabolic process"/>
    <property type="evidence" value="ECO:0007669"/>
    <property type="project" value="TreeGrafter"/>
</dbReference>
<dbReference type="AlphaFoldDB" id="F1L5W4"/>
<evidence type="ECO:0000259" key="22">
    <source>
        <dbReference type="PROSITE" id="PS50089"/>
    </source>
</evidence>
<evidence type="ECO:0000256" key="14">
    <source>
        <dbReference type="ARBA" id="ARBA00023136"/>
    </source>
</evidence>
<evidence type="ECO:0000256" key="16">
    <source>
        <dbReference type="ARBA" id="ARBA00023288"/>
    </source>
</evidence>
<keyword evidence="7" id="KW-0808">Transferase</keyword>
<dbReference type="PROSITE" id="PS50089">
    <property type="entry name" value="ZF_RING_2"/>
    <property type="match status" value="1"/>
</dbReference>
<sequence>MGGRQSVQTDVHRRPRSNSAVEPTSVSVALTTHRNPSRSITGVGGSTALGGRVASDSASDSDEEGQAASSTLHPGTSDSIRHPPLRFSIPHLRAHRSMTHDGTTRRSVPVFQILGRLSQDIKCPVCQKTVPSDEAEIHLVMCLTRPKITYNEDVLTEDKGECAICLEEMLAGNYIARLPCLCIYHKHCIDEWFTRKNCCPEHPGDD</sequence>
<comment type="pathway">
    <text evidence="5">Protein modification; protein ubiquitination.</text>
</comment>
<evidence type="ECO:0000256" key="12">
    <source>
        <dbReference type="ARBA" id="ARBA00022786"/>
    </source>
</evidence>
<evidence type="ECO:0000256" key="13">
    <source>
        <dbReference type="ARBA" id="ARBA00022833"/>
    </source>
</evidence>
<keyword evidence="11 20" id="KW-0863">Zinc-finger</keyword>
<dbReference type="PANTHER" id="PTHR46661">
    <property type="entry name" value="E3 UBIQUITIN-PROTEIN LIGASE ZNRF1-LIKE PROTEIN"/>
    <property type="match status" value="1"/>
</dbReference>
<evidence type="ECO:0000256" key="10">
    <source>
        <dbReference type="ARBA" id="ARBA00022753"/>
    </source>
</evidence>
<keyword evidence="14" id="KW-0472">Membrane</keyword>
<comment type="subcellular location">
    <subcellularLocation>
        <location evidence="3">Endosome</location>
    </subcellularLocation>
    <subcellularLocation>
        <location evidence="4">Lysosome</location>
    </subcellularLocation>
    <subcellularLocation>
        <location evidence="2">Membrane</location>
        <topology evidence="2">Peripheral membrane protein</topology>
    </subcellularLocation>
</comment>
<keyword evidence="8" id="KW-0519">Myristate</keyword>
<organism evidence="23">
    <name type="scientific">Ascaris suum</name>
    <name type="common">Pig roundworm</name>
    <name type="synonym">Ascaris lumbricoides</name>
    <dbReference type="NCBI Taxonomy" id="6253"/>
    <lineage>
        <taxon>Eukaryota</taxon>
        <taxon>Metazoa</taxon>
        <taxon>Ecdysozoa</taxon>
        <taxon>Nematoda</taxon>
        <taxon>Chromadorea</taxon>
        <taxon>Rhabditida</taxon>
        <taxon>Spirurina</taxon>
        <taxon>Ascaridomorpha</taxon>
        <taxon>Ascaridoidea</taxon>
        <taxon>Ascarididae</taxon>
        <taxon>Ascaris</taxon>
    </lineage>
</organism>
<dbReference type="PANTHER" id="PTHR46661:SF4">
    <property type="entry name" value="RING-TYPE DOMAIN-CONTAINING PROTEIN"/>
    <property type="match status" value="1"/>
</dbReference>
<evidence type="ECO:0000256" key="5">
    <source>
        <dbReference type="ARBA" id="ARBA00004906"/>
    </source>
</evidence>
<keyword evidence="10" id="KW-0967">Endosome</keyword>
<evidence type="ECO:0000256" key="15">
    <source>
        <dbReference type="ARBA" id="ARBA00023228"/>
    </source>
</evidence>
<evidence type="ECO:0000256" key="2">
    <source>
        <dbReference type="ARBA" id="ARBA00004170"/>
    </source>
</evidence>
<evidence type="ECO:0000256" key="9">
    <source>
        <dbReference type="ARBA" id="ARBA00022723"/>
    </source>
</evidence>
<proteinExistence type="evidence at transcript level"/>
<feature type="region of interest" description="Disordered" evidence="21">
    <location>
        <begin position="1"/>
        <end position="84"/>
    </location>
</feature>
<keyword evidence="13" id="KW-0862">Zinc</keyword>
<evidence type="ECO:0000313" key="23">
    <source>
        <dbReference type="EMBL" id="ADY45518.1"/>
    </source>
</evidence>
<evidence type="ECO:0000256" key="18">
    <source>
        <dbReference type="ARBA" id="ARBA00042177"/>
    </source>
</evidence>
<evidence type="ECO:0000256" key="4">
    <source>
        <dbReference type="ARBA" id="ARBA00004371"/>
    </source>
</evidence>
<dbReference type="InterPro" id="IPR051878">
    <property type="entry name" value="ZNRF_ubiq-protein_ligase"/>
</dbReference>
<dbReference type="GO" id="GO:0005764">
    <property type="term" value="C:lysosome"/>
    <property type="evidence" value="ECO:0007669"/>
    <property type="project" value="UniProtKB-SubCell"/>
</dbReference>
<dbReference type="EMBL" id="JI172004">
    <property type="protein sequence ID" value="ADY45518.1"/>
    <property type="molecule type" value="mRNA"/>
</dbReference>
<dbReference type="Gene3D" id="3.30.40.10">
    <property type="entry name" value="Zinc/RING finger domain, C3HC4 (zinc finger)"/>
    <property type="match status" value="1"/>
</dbReference>
<evidence type="ECO:0000256" key="20">
    <source>
        <dbReference type="PROSITE-ProRule" id="PRU00175"/>
    </source>
</evidence>
<feature type="compositionally biased region" description="Polar residues" evidence="21">
    <location>
        <begin position="17"/>
        <end position="40"/>
    </location>
</feature>
<dbReference type="InterPro" id="IPR013083">
    <property type="entry name" value="Znf_RING/FYVE/PHD"/>
</dbReference>
<evidence type="ECO:0000256" key="8">
    <source>
        <dbReference type="ARBA" id="ARBA00022707"/>
    </source>
</evidence>
<dbReference type="GO" id="GO:0005768">
    <property type="term" value="C:endosome"/>
    <property type="evidence" value="ECO:0007669"/>
    <property type="project" value="UniProtKB-SubCell"/>
</dbReference>
<evidence type="ECO:0000256" key="3">
    <source>
        <dbReference type="ARBA" id="ARBA00004177"/>
    </source>
</evidence>
<evidence type="ECO:0000256" key="19">
    <source>
        <dbReference type="ARBA" id="ARBA00042305"/>
    </source>
</evidence>
<keyword evidence="16" id="KW-0449">Lipoprotein</keyword>
<evidence type="ECO:0000256" key="7">
    <source>
        <dbReference type="ARBA" id="ARBA00022679"/>
    </source>
</evidence>
<dbReference type="GO" id="GO:0016020">
    <property type="term" value="C:membrane"/>
    <property type="evidence" value="ECO:0007669"/>
    <property type="project" value="UniProtKB-SubCell"/>
</dbReference>
<keyword evidence="15" id="KW-0458">Lysosome</keyword>
<protein>
    <recommendedName>
        <fullName evidence="17">E3 ubiquitin-protein ligase ZNRF1</fullName>
        <ecNumber evidence="6">2.3.2.27</ecNumber>
    </recommendedName>
    <alternativeName>
        <fullName evidence="18">RING-type E3 ubiquitin transferase ZNRF1</fullName>
    </alternativeName>
    <alternativeName>
        <fullName evidence="19">Zinc/RING finger protein 1</fullName>
    </alternativeName>
</protein>
<evidence type="ECO:0000256" key="6">
    <source>
        <dbReference type="ARBA" id="ARBA00012483"/>
    </source>
</evidence>
<reference evidence="23" key="1">
    <citation type="journal article" date="2011" name="Genome Res.">
        <title>Deep small RNA sequencing from the nematode Ascaris reveals conservation, functional diversification, and novel developmental profiles.</title>
        <authorList>
            <person name="Wang J."/>
            <person name="Czech B."/>
            <person name="Crunk A."/>
            <person name="Wallace A."/>
            <person name="Mitreva M."/>
            <person name="Hannon G.J."/>
            <person name="Davis R.E."/>
        </authorList>
    </citation>
    <scope>NUCLEOTIDE SEQUENCE</scope>
</reference>
<dbReference type="Gene3D" id="3.30.160.60">
    <property type="entry name" value="Classic Zinc Finger"/>
    <property type="match status" value="1"/>
</dbReference>
<accession>F1L5W4</accession>
<keyword evidence="12" id="KW-0833">Ubl conjugation pathway</keyword>
<name>F1L5W4_ASCSU</name>
<evidence type="ECO:0000256" key="17">
    <source>
        <dbReference type="ARBA" id="ARBA00040227"/>
    </source>
</evidence>
<dbReference type="SUPFAM" id="SSF57850">
    <property type="entry name" value="RING/U-box"/>
    <property type="match status" value="1"/>
</dbReference>
<dbReference type="GO" id="GO:0061630">
    <property type="term" value="F:ubiquitin protein ligase activity"/>
    <property type="evidence" value="ECO:0007669"/>
    <property type="project" value="UniProtKB-EC"/>
</dbReference>